<dbReference type="Proteomes" id="UP000515150">
    <property type="component" value="Chromosome 2"/>
</dbReference>
<dbReference type="PANTHER" id="PTHR47130">
    <property type="entry name" value="SI:DKEY-19B23.11-RELATED"/>
    <property type="match status" value="1"/>
</dbReference>
<dbReference type="Pfam" id="PF23344">
    <property type="entry name" value="ZP-N"/>
    <property type="match status" value="1"/>
</dbReference>
<feature type="chain" id="PRO_5027966530" evidence="1">
    <location>
        <begin position="22"/>
        <end position="773"/>
    </location>
</feature>
<dbReference type="FunCoup" id="A0A6P7LJX2">
    <property type="interactions" value="43"/>
</dbReference>
<organism evidence="3 4">
    <name type="scientific">Betta splendens</name>
    <name type="common">Siamese fighting fish</name>
    <dbReference type="NCBI Taxonomy" id="158456"/>
    <lineage>
        <taxon>Eukaryota</taxon>
        <taxon>Metazoa</taxon>
        <taxon>Chordata</taxon>
        <taxon>Craniata</taxon>
        <taxon>Vertebrata</taxon>
        <taxon>Euteleostomi</taxon>
        <taxon>Actinopterygii</taxon>
        <taxon>Neopterygii</taxon>
        <taxon>Teleostei</taxon>
        <taxon>Neoteleostei</taxon>
        <taxon>Acanthomorphata</taxon>
        <taxon>Anabantaria</taxon>
        <taxon>Anabantiformes</taxon>
        <taxon>Anabantoidei</taxon>
        <taxon>Osphronemidae</taxon>
        <taxon>Betta</taxon>
    </lineage>
</organism>
<dbReference type="Gene3D" id="2.60.40.3210">
    <property type="entry name" value="Zona pellucida, ZP-N domain"/>
    <property type="match status" value="1"/>
</dbReference>
<feature type="signal peptide" evidence="1">
    <location>
        <begin position="1"/>
        <end position="21"/>
    </location>
</feature>
<dbReference type="OrthoDB" id="8945590at2759"/>
<accession>A0A6P7LJX2</accession>
<evidence type="ECO:0000259" key="2">
    <source>
        <dbReference type="PROSITE" id="PS51034"/>
    </source>
</evidence>
<dbReference type="InterPro" id="IPR058876">
    <property type="entry name" value="Ig-like_ZP"/>
</dbReference>
<keyword evidence="1" id="KW-0732">Signal</keyword>
<dbReference type="RefSeq" id="XP_028994635.1">
    <property type="nucleotide sequence ID" value="XM_029138802.3"/>
</dbReference>
<name>A0A6P7LJX2_BETSP</name>
<dbReference type="KEGG" id="bspl:114848361"/>
<dbReference type="Pfam" id="PF26562">
    <property type="entry name" value="Ig-like"/>
    <property type="match status" value="1"/>
</dbReference>
<dbReference type="PANTHER" id="PTHR47130:SF6">
    <property type="entry name" value="EGG ENVELOPE GLYCOPROTEIN-LIKE PRECURSOR"/>
    <property type="match status" value="1"/>
</dbReference>
<dbReference type="GeneID" id="114848361"/>
<sequence length="773" mass="86336">MASWLFFGFVVLLLGWSTAKCSSVPDGVVHMECHDRYFVIAVDSSFTGGEPHFDAVDETGIYPITPRYAAKCGYTMVPLSDHVELRASYFSCHTDNQDDTLFTFNFNMIVTHEEKEVAYELNSTCSPSLSWSPREVTCELNYMEVSVRSEVSCPSGTMKDDWNALKTAYSSTTSDWQVMFHRAEEQLQPMSLSEARKQDYVFEVTGGRLVFRTPYGQRNSVLTEVNDVPVEMVHATLFSRQSWVVLMVDMVAACSKFNGSSDDAGHVVWKTPEALYASLDTTQLNIGLGGERVSQPVATERGYVLEMHNGIIQISIPTSSEGGRRKSFVRDNLYEFYTFDFYLEQILEDEDRVETRLWSHRMLTTPLLPLPLPVVAENQTDPEKRAFSVYLGDLPEDVELMAVQINGHELTMPTSNTSTYTITRVVHPNSTHGYSLKVPFNDPVVIYEFSKEDAVYRCELGLNFTLIVLPEKKSFYHFETIVTFLTDISPPVFDAFCSDSGISFKLDHQPLDYLWEISVGSDPLTSDLAARHGYVMSNDSQSLQLHAPLFTPGYRYKNITLKGFLGTFEILVQNRITSELQSSTVKTCSFNTTGELIVCSTDGRMVVVANLSQAVPSGGIPARTSLRNRNCGPKDADDTMALFSFPLNVCGSSIKIGKGNVTYQNEISYNKKYVDNNDSVVAEAPQRVIVQCTYHLAGLHRLFSAFRFESDTAGAGAIVRTARTDADVQSSTTTTAAVQTTPAAYGPRIPRMLLRAFPPRQNLGHSRVQLNMI</sequence>
<protein>
    <submittedName>
        <fullName evidence="4">Uncharacterized protein LOC114848361</fullName>
    </submittedName>
</protein>
<dbReference type="AlphaFoldDB" id="A0A6P7LJX2"/>
<dbReference type="PROSITE" id="PS51034">
    <property type="entry name" value="ZP_2"/>
    <property type="match status" value="1"/>
</dbReference>
<dbReference type="InterPro" id="IPR055356">
    <property type="entry name" value="ZP-N"/>
</dbReference>
<evidence type="ECO:0000256" key="1">
    <source>
        <dbReference type="SAM" id="SignalP"/>
    </source>
</evidence>
<evidence type="ECO:0000313" key="4">
    <source>
        <dbReference type="RefSeq" id="XP_028994635.1"/>
    </source>
</evidence>
<gene>
    <name evidence="4" type="primary">LOC114848361</name>
</gene>
<reference evidence="4" key="1">
    <citation type="submission" date="2025-08" db="UniProtKB">
        <authorList>
            <consortium name="RefSeq"/>
        </authorList>
    </citation>
    <scope>IDENTIFICATION</scope>
</reference>
<proteinExistence type="predicted"/>
<feature type="domain" description="ZP" evidence="2">
    <location>
        <begin position="598"/>
        <end position="773"/>
    </location>
</feature>
<evidence type="ECO:0000313" key="3">
    <source>
        <dbReference type="Proteomes" id="UP000515150"/>
    </source>
</evidence>
<dbReference type="InterPro" id="IPR001507">
    <property type="entry name" value="ZP_dom"/>
</dbReference>
<keyword evidence="3" id="KW-1185">Reference proteome</keyword>
<dbReference type="InParanoid" id="A0A6P7LJX2"/>